<feature type="transmembrane region" description="Helical" evidence="5">
    <location>
        <begin position="34"/>
        <end position="55"/>
    </location>
</feature>
<feature type="transmembrane region" description="Helical" evidence="5">
    <location>
        <begin position="155"/>
        <end position="180"/>
    </location>
</feature>
<keyword evidence="3 5" id="KW-1133">Transmembrane helix</keyword>
<evidence type="ECO:0000313" key="9">
    <source>
        <dbReference type="Proteomes" id="UP000295122"/>
    </source>
</evidence>
<dbReference type="PROSITE" id="PS00889">
    <property type="entry name" value="CNMP_BINDING_2"/>
    <property type="match status" value="1"/>
</dbReference>
<dbReference type="InterPro" id="IPR014710">
    <property type="entry name" value="RmlC-like_jellyroll"/>
</dbReference>
<name>A0A4R7C972_9HYPH</name>
<comment type="caution">
    <text evidence="8">The sequence shown here is derived from an EMBL/GenBank/DDBJ whole genome shotgun (WGS) entry which is preliminary data.</text>
</comment>
<dbReference type="PANTHER" id="PTHR43310">
    <property type="entry name" value="SULFATE TRANSPORTER YBAR-RELATED"/>
    <property type="match status" value="1"/>
</dbReference>
<evidence type="ECO:0000256" key="5">
    <source>
        <dbReference type="SAM" id="Phobius"/>
    </source>
</evidence>
<dbReference type="AlphaFoldDB" id="A0A4R7C972"/>
<comment type="subcellular location">
    <subcellularLocation>
        <location evidence="1">Membrane</location>
        <topology evidence="1">Multi-pass membrane protein</topology>
    </subcellularLocation>
</comment>
<organism evidence="8 9">
    <name type="scientific">Enterovirga rhinocerotis</name>
    <dbReference type="NCBI Taxonomy" id="1339210"/>
    <lineage>
        <taxon>Bacteria</taxon>
        <taxon>Pseudomonadati</taxon>
        <taxon>Pseudomonadota</taxon>
        <taxon>Alphaproteobacteria</taxon>
        <taxon>Hyphomicrobiales</taxon>
        <taxon>Methylobacteriaceae</taxon>
        <taxon>Enterovirga</taxon>
    </lineage>
</organism>
<dbReference type="InterPro" id="IPR018490">
    <property type="entry name" value="cNMP-bd_dom_sf"/>
</dbReference>
<dbReference type="Proteomes" id="UP000295122">
    <property type="component" value="Unassembled WGS sequence"/>
</dbReference>
<dbReference type="Gene3D" id="3.30.750.24">
    <property type="entry name" value="STAS domain"/>
    <property type="match status" value="1"/>
</dbReference>
<evidence type="ECO:0000256" key="1">
    <source>
        <dbReference type="ARBA" id="ARBA00004141"/>
    </source>
</evidence>
<evidence type="ECO:0000259" key="7">
    <source>
        <dbReference type="PROSITE" id="PS50801"/>
    </source>
</evidence>
<feature type="transmembrane region" description="Helical" evidence="5">
    <location>
        <begin position="292"/>
        <end position="317"/>
    </location>
</feature>
<dbReference type="InterPro" id="IPR002645">
    <property type="entry name" value="STAS_dom"/>
</dbReference>
<dbReference type="InterPro" id="IPR000595">
    <property type="entry name" value="cNMP-bd_dom"/>
</dbReference>
<feature type="transmembrane region" description="Helical" evidence="5">
    <location>
        <begin position="252"/>
        <end position="272"/>
    </location>
</feature>
<feature type="domain" description="STAS" evidence="7">
    <location>
        <begin position="462"/>
        <end position="560"/>
    </location>
</feature>
<dbReference type="InterPro" id="IPR052706">
    <property type="entry name" value="Membrane-Transporter-like"/>
</dbReference>
<evidence type="ECO:0000313" key="8">
    <source>
        <dbReference type="EMBL" id="TDR93446.1"/>
    </source>
</evidence>
<protein>
    <submittedName>
        <fullName evidence="8">SulP family sulfate permease</fullName>
    </submittedName>
</protein>
<dbReference type="Pfam" id="PF01740">
    <property type="entry name" value="STAS"/>
    <property type="match status" value="1"/>
</dbReference>
<dbReference type="InterPro" id="IPR018488">
    <property type="entry name" value="cNMP-bd_CS"/>
</dbReference>
<dbReference type="CDD" id="cd07042">
    <property type="entry name" value="STAS_SulP_like_sulfate_transporter"/>
    <property type="match status" value="1"/>
</dbReference>
<keyword evidence="4 5" id="KW-0472">Membrane</keyword>
<feature type="transmembrane region" description="Helical" evidence="5">
    <location>
        <begin position="329"/>
        <end position="362"/>
    </location>
</feature>
<dbReference type="InterPro" id="IPR036513">
    <property type="entry name" value="STAS_dom_sf"/>
</dbReference>
<feature type="transmembrane region" description="Helical" evidence="5">
    <location>
        <begin position="192"/>
        <end position="214"/>
    </location>
</feature>
<dbReference type="Pfam" id="PF00027">
    <property type="entry name" value="cNMP_binding"/>
    <property type="match status" value="1"/>
</dbReference>
<dbReference type="SMART" id="SM00100">
    <property type="entry name" value="cNMP"/>
    <property type="match status" value="1"/>
</dbReference>
<feature type="transmembrane region" description="Helical" evidence="5">
    <location>
        <begin position="124"/>
        <end position="143"/>
    </location>
</feature>
<sequence>MLREIGAGATVALLTLPFAVSAGVLAYAPLGRDYIAAGAATGILCAVSGGIVGALTRSSSFIGNVPSAPLALIQASFVSALLAGFGGDPAIALALMPLSVILAGFWQALFGWSGFVRIVKFTPYPVLAGFVTGLSVRTFVQQFPRLFELPTPSAFWDAVVAGTVPHLPMAAFGLVVVAVIRLSDHFAPRFPAMLVGLVTGSLAWHALMALWPSLEIGRTVGAMSLAEATIGFSLRWDLFARIFEDAALVQNVVLTSLTLAAVSMLDFTFSVRTAQSVSDVRLSPPRDLAGQGLANVASALTGGIAVTSSLGTTLAVFEAGGRTRIATLSLAVFLLIAAIVGPHLIGAMPIIVLTAMLISIAWKMWDRWCFAVSRDALVAANPEVRTRARRNLAIVVAVMAATVLGQPILGAVVGVILSCLVFIMEMGRPIVRRQLDCSRISSKRIRSQQDRAVLAAQGGRTVVFDLQGVLFFGNADDLATAIQNLHGRVRTLILDFHRVTDLDTSGATVLRQIARRTAENGVQLVLAGPAPKYRPLLEEALSEAPGVRLFPDLDAALEEAEDRVLAAHGPGPGWAGLAIHETDLGGGLSEAELKALVGRLEHASYAAGEALCRAGEPADRLWIITRGSVSIRVAGAHHARRIAALGPGTAVGEMGLLDRRPRSADVVADEDVESYVLTAEHFDALLRDEARLGQSLLATIARLTAQRLRDTSEELRLADV</sequence>
<accession>A0A4R7C972</accession>
<feature type="transmembrane region" description="Helical" evidence="5">
    <location>
        <begin position="67"/>
        <end position="85"/>
    </location>
</feature>
<dbReference type="InterPro" id="IPR011547">
    <property type="entry name" value="SLC26A/SulP_dom"/>
</dbReference>
<feature type="transmembrane region" description="Helical" evidence="5">
    <location>
        <begin position="91"/>
        <end position="112"/>
    </location>
</feature>
<proteinExistence type="predicted"/>
<dbReference type="CDD" id="cd00038">
    <property type="entry name" value="CAP_ED"/>
    <property type="match status" value="1"/>
</dbReference>
<feature type="transmembrane region" description="Helical" evidence="5">
    <location>
        <begin position="7"/>
        <end position="28"/>
    </location>
</feature>
<keyword evidence="2 5" id="KW-0812">Transmembrane</keyword>
<keyword evidence="9" id="KW-1185">Reference proteome</keyword>
<dbReference type="PROSITE" id="PS50042">
    <property type="entry name" value="CNMP_BINDING_3"/>
    <property type="match status" value="1"/>
</dbReference>
<gene>
    <name evidence="8" type="ORF">EV668_0707</name>
</gene>
<dbReference type="PANTHER" id="PTHR43310:SF1">
    <property type="entry name" value="SULFATE TRANSPORTER YBAR-RELATED"/>
    <property type="match status" value="1"/>
</dbReference>
<evidence type="ECO:0000256" key="3">
    <source>
        <dbReference type="ARBA" id="ARBA00022989"/>
    </source>
</evidence>
<evidence type="ECO:0000256" key="4">
    <source>
        <dbReference type="ARBA" id="ARBA00023136"/>
    </source>
</evidence>
<feature type="domain" description="Cyclic nucleotide-binding" evidence="6">
    <location>
        <begin position="584"/>
        <end position="703"/>
    </location>
</feature>
<dbReference type="GO" id="GO:0016020">
    <property type="term" value="C:membrane"/>
    <property type="evidence" value="ECO:0007669"/>
    <property type="project" value="UniProtKB-SubCell"/>
</dbReference>
<dbReference type="PROSITE" id="PS50801">
    <property type="entry name" value="STAS"/>
    <property type="match status" value="1"/>
</dbReference>
<dbReference type="EMBL" id="SNZR01000011">
    <property type="protein sequence ID" value="TDR93446.1"/>
    <property type="molecule type" value="Genomic_DNA"/>
</dbReference>
<reference evidence="8 9" key="1">
    <citation type="submission" date="2019-03" db="EMBL/GenBank/DDBJ databases">
        <title>Genomic Encyclopedia of Type Strains, Phase IV (KMG-IV): sequencing the most valuable type-strain genomes for metagenomic binning, comparative biology and taxonomic classification.</title>
        <authorList>
            <person name="Goeker M."/>
        </authorList>
    </citation>
    <scope>NUCLEOTIDE SEQUENCE [LARGE SCALE GENOMIC DNA]</scope>
    <source>
        <strain evidence="8 9">DSM 25903</strain>
    </source>
</reference>
<dbReference type="SUPFAM" id="SSF52091">
    <property type="entry name" value="SpoIIaa-like"/>
    <property type="match status" value="1"/>
</dbReference>
<dbReference type="Gene3D" id="2.60.120.10">
    <property type="entry name" value="Jelly Rolls"/>
    <property type="match status" value="1"/>
</dbReference>
<evidence type="ECO:0000259" key="6">
    <source>
        <dbReference type="PROSITE" id="PS50042"/>
    </source>
</evidence>
<evidence type="ECO:0000256" key="2">
    <source>
        <dbReference type="ARBA" id="ARBA00022692"/>
    </source>
</evidence>
<dbReference type="SUPFAM" id="SSF51206">
    <property type="entry name" value="cAMP-binding domain-like"/>
    <property type="match status" value="1"/>
</dbReference>
<feature type="transmembrane region" description="Helical" evidence="5">
    <location>
        <begin position="392"/>
        <end position="423"/>
    </location>
</feature>
<dbReference type="Pfam" id="PF00916">
    <property type="entry name" value="Sulfate_transp"/>
    <property type="match status" value="1"/>
</dbReference>